<reference evidence="1 2" key="1">
    <citation type="submission" date="2016-10" db="EMBL/GenBank/DDBJ databases">
        <authorList>
            <person name="de Groot N.N."/>
        </authorList>
    </citation>
    <scope>NUCLEOTIDE SEQUENCE [LARGE SCALE GENOMIC DNA]</scope>
    <source>
        <strain evidence="1 2">DSM 23399</strain>
    </source>
</reference>
<evidence type="ECO:0000313" key="1">
    <source>
        <dbReference type="EMBL" id="SFB58834.1"/>
    </source>
</evidence>
<organism evidence="1 2">
    <name type="scientific">Algoriphagus aquimarinus</name>
    <dbReference type="NCBI Taxonomy" id="237018"/>
    <lineage>
        <taxon>Bacteria</taxon>
        <taxon>Pseudomonadati</taxon>
        <taxon>Bacteroidota</taxon>
        <taxon>Cytophagia</taxon>
        <taxon>Cytophagales</taxon>
        <taxon>Cyclobacteriaceae</taxon>
        <taxon>Algoriphagus</taxon>
    </lineage>
</organism>
<dbReference type="PROSITE" id="PS51257">
    <property type="entry name" value="PROKAR_LIPOPROTEIN"/>
    <property type="match status" value="1"/>
</dbReference>
<sequence length="160" mass="18833">MIPKFLSMLICLAILFSCGRFEPDSYDYDADFEEIISDLNFNSGVNERRLDLSQVFIKSDWDSIIVIKPYSQYSNFARLNLRNTSVVKFILTEMEYSDFHYYLLFIKEKQIMAYSKMSNLYRIGFDETMLFPIISNSNGEMAIRQVQLNPAFYQIEKIGK</sequence>
<evidence type="ECO:0000313" key="2">
    <source>
        <dbReference type="Proteomes" id="UP000198790"/>
    </source>
</evidence>
<name>A0A1I1C8B3_9BACT</name>
<keyword evidence="2" id="KW-1185">Reference proteome</keyword>
<accession>A0A1I1C8B3</accession>
<dbReference type="AlphaFoldDB" id="A0A1I1C8B3"/>
<dbReference type="STRING" id="237018.SAMN04489723_12511"/>
<protein>
    <submittedName>
        <fullName evidence="1">Uncharacterized protein</fullName>
    </submittedName>
</protein>
<proteinExistence type="predicted"/>
<dbReference type="EMBL" id="FOKK01000025">
    <property type="protein sequence ID" value="SFB58834.1"/>
    <property type="molecule type" value="Genomic_DNA"/>
</dbReference>
<dbReference type="Proteomes" id="UP000198790">
    <property type="component" value="Unassembled WGS sequence"/>
</dbReference>
<gene>
    <name evidence="1" type="ORF">SAMN04489723_12511</name>
</gene>